<evidence type="ECO:0000313" key="3">
    <source>
        <dbReference type="Proteomes" id="UP000053477"/>
    </source>
</evidence>
<proteinExistence type="predicted"/>
<keyword evidence="3" id="KW-1185">Reference proteome</keyword>
<sequence>MSPFNLSKLKPKFWKRSRQQRLGRTNIRLNPQAGGGAPAGTPGDEATPNAILNGGATVERIRPHPSTFAGGQGNNVPNVAHLVSPFAGASNMVSRRASQSIARPNVGVNDGSRSLQTNDPNANEVQNRGFTHNVRAGLLAEDGEQRPHGVHQQPLLAQILQWRRIFNIYGHVLDRHRFLLPSQRSQLTDYILIVQALDEFGVLLELETVDSPYSFVNVDGINTDSTVHKYLKGCNSDWYDFS</sequence>
<feature type="region of interest" description="Disordered" evidence="1">
    <location>
        <begin position="104"/>
        <end position="126"/>
    </location>
</feature>
<protein>
    <submittedName>
        <fullName evidence="2">Uncharacterized protein</fullName>
    </submittedName>
</protein>
<feature type="region of interest" description="Disordered" evidence="1">
    <location>
        <begin position="17"/>
        <end position="44"/>
    </location>
</feature>
<reference evidence="2 3" key="1">
    <citation type="submission" date="2015-04" db="EMBL/GenBank/DDBJ databases">
        <title>Complete genome sequence of Schizopora paradoxa KUC8140, a cosmopolitan wood degrader in East Asia.</title>
        <authorList>
            <consortium name="DOE Joint Genome Institute"/>
            <person name="Min B."/>
            <person name="Park H."/>
            <person name="Jang Y."/>
            <person name="Kim J.-J."/>
            <person name="Kim K.H."/>
            <person name="Pangilinan J."/>
            <person name="Lipzen A."/>
            <person name="Riley R."/>
            <person name="Grigoriev I.V."/>
            <person name="Spatafora J.W."/>
            <person name="Choi I.-G."/>
        </authorList>
    </citation>
    <scope>NUCLEOTIDE SEQUENCE [LARGE SCALE GENOMIC DNA]</scope>
    <source>
        <strain evidence="2 3">KUC8140</strain>
    </source>
</reference>
<dbReference type="AlphaFoldDB" id="A0A0H2RJW1"/>
<dbReference type="Proteomes" id="UP000053477">
    <property type="component" value="Unassembled WGS sequence"/>
</dbReference>
<dbReference type="EMBL" id="KQ086369">
    <property type="protein sequence ID" value="KLO05071.1"/>
    <property type="molecule type" value="Genomic_DNA"/>
</dbReference>
<feature type="compositionally biased region" description="Polar residues" evidence="1">
    <location>
        <begin position="111"/>
        <end position="126"/>
    </location>
</feature>
<evidence type="ECO:0000256" key="1">
    <source>
        <dbReference type="SAM" id="MobiDB-lite"/>
    </source>
</evidence>
<dbReference type="InParanoid" id="A0A0H2RJW1"/>
<organism evidence="2 3">
    <name type="scientific">Schizopora paradoxa</name>
    <dbReference type="NCBI Taxonomy" id="27342"/>
    <lineage>
        <taxon>Eukaryota</taxon>
        <taxon>Fungi</taxon>
        <taxon>Dikarya</taxon>
        <taxon>Basidiomycota</taxon>
        <taxon>Agaricomycotina</taxon>
        <taxon>Agaricomycetes</taxon>
        <taxon>Hymenochaetales</taxon>
        <taxon>Schizoporaceae</taxon>
        <taxon>Schizopora</taxon>
    </lineage>
</organism>
<evidence type="ECO:0000313" key="2">
    <source>
        <dbReference type="EMBL" id="KLO05071.1"/>
    </source>
</evidence>
<gene>
    <name evidence="2" type="ORF">SCHPADRAFT_947203</name>
</gene>
<name>A0A0H2RJW1_9AGAM</name>
<accession>A0A0H2RJW1</accession>